<keyword evidence="4" id="KW-1133">Transmembrane helix</keyword>
<dbReference type="InterPro" id="IPR000792">
    <property type="entry name" value="Tscrpt_reg_LuxR_C"/>
</dbReference>
<keyword evidence="8" id="KW-1185">Reference proteome</keyword>
<keyword evidence="5" id="KW-0732">Signal</keyword>
<dbReference type="PANTHER" id="PTHR44688:SF16">
    <property type="entry name" value="DNA-BINDING TRANSCRIPTIONAL ACTIVATOR DEVR_DOSR"/>
    <property type="match status" value="1"/>
</dbReference>
<gene>
    <name evidence="7" type="ORF">RM519_01005</name>
</gene>
<dbReference type="InterPro" id="IPR016032">
    <property type="entry name" value="Sig_transdc_resp-reg_C-effctor"/>
</dbReference>
<dbReference type="PROSITE" id="PS50043">
    <property type="entry name" value="HTH_LUXR_2"/>
    <property type="match status" value="1"/>
</dbReference>
<evidence type="ECO:0000256" key="3">
    <source>
        <dbReference type="ARBA" id="ARBA00023163"/>
    </source>
</evidence>
<evidence type="ECO:0000256" key="1">
    <source>
        <dbReference type="ARBA" id="ARBA00023015"/>
    </source>
</evidence>
<keyword evidence="2" id="KW-0238">DNA-binding</keyword>
<accession>A0ABU2Y0W2</accession>
<feature type="chain" id="PRO_5046629060" evidence="5">
    <location>
        <begin position="20"/>
        <end position="345"/>
    </location>
</feature>
<dbReference type="EMBL" id="JAVRHV010000001">
    <property type="protein sequence ID" value="MDT0551809.1"/>
    <property type="molecule type" value="Genomic_DNA"/>
</dbReference>
<evidence type="ECO:0000313" key="8">
    <source>
        <dbReference type="Proteomes" id="UP001252186"/>
    </source>
</evidence>
<sequence>MKFKILLLFVLSITIQSYSQFKFSGEVNEEFYHSNVYLSIIDNYKQGEIFLTEKIIQEVQVDATGYFEFKGDFLASENKFYKIYIDKCSSDVTDYNHLLNHCSNSNYRVFIANNKDSIHFPLNNLNQMFCSFSYSRIQNVATFKIDSIQEVLLLNLHEAKSDEQRKIIYKNYNVELQRFSRSLNEPLAELYSYQLYTNESSFSRPYYLKDLETSDYYERLLLKLEKSYPNTSYLDQYENDIARDRLLFTKDKVDTKYLIIVILLVISVSINFVLIRKRKPKGTKIKYREVLSSQELKVFELMKQDLTNKEIAERLFVSISTIKSHINNIYSKLKISSRKDIVKFK</sequence>
<keyword evidence="4" id="KW-0812">Transmembrane</keyword>
<dbReference type="Gene3D" id="1.10.10.10">
    <property type="entry name" value="Winged helix-like DNA-binding domain superfamily/Winged helix DNA-binding domain"/>
    <property type="match status" value="1"/>
</dbReference>
<dbReference type="Pfam" id="PF00196">
    <property type="entry name" value="GerE"/>
    <property type="match status" value="1"/>
</dbReference>
<evidence type="ECO:0000256" key="4">
    <source>
        <dbReference type="SAM" id="Phobius"/>
    </source>
</evidence>
<protein>
    <submittedName>
        <fullName evidence="7">LuxR C-terminal-related transcriptional regulator</fullName>
    </submittedName>
</protein>
<dbReference type="CDD" id="cd06170">
    <property type="entry name" value="LuxR_C_like"/>
    <property type="match status" value="1"/>
</dbReference>
<reference evidence="7 8" key="1">
    <citation type="submission" date="2023-09" db="EMBL/GenBank/DDBJ databases">
        <authorList>
            <person name="Rey-Velasco X."/>
        </authorList>
    </citation>
    <scope>NUCLEOTIDE SEQUENCE [LARGE SCALE GENOMIC DNA]</scope>
    <source>
        <strain evidence="7 8">P050</strain>
    </source>
</reference>
<organism evidence="7 8">
    <name type="scientific">Urechidicola vernalis</name>
    <dbReference type="NCBI Taxonomy" id="3075600"/>
    <lineage>
        <taxon>Bacteria</taxon>
        <taxon>Pseudomonadati</taxon>
        <taxon>Bacteroidota</taxon>
        <taxon>Flavobacteriia</taxon>
        <taxon>Flavobacteriales</taxon>
        <taxon>Flavobacteriaceae</taxon>
        <taxon>Urechidicola</taxon>
    </lineage>
</organism>
<dbReference type="PROSITE" id="PS00622">
    <property type="entry name" value="HTH_LUXR_1"/>
    <property type="match status" value="1"/>
</dbReference>
<evidence type="ECO:0000259" key="6">
    <source>
        <dbReference type="PROSITE" id="PS50043"/>
    </source>
</evidence>
<dbReference type="InterPro" id="IPR036388">
    <property type="entry name" value="WH-like_DNA-bd_sf"/>
</dbReference>
<evidence type="ECO:0000313" key="7">
    <source>
        <dbReference type="EMBL" id="MDT0551809.1"/>
    </source>
</evidence>
<dbReference type="PRINTS" id="PR00038">
    <property type="entry name" value="HTHLUXR"/>
</dbReference>
<dbReference type="PANTHER" id="PTHR44688">
    <property type="entry name" value="DNA-BINDING TRANSCRIPTIONAL ACTIVATOR DEVR_DOSR"/>
    <property type="match status" value="1"/>
</dbReference>
<dbReference type="SUPFAM" id="SSF46894">
    <property type="entry name" value="C-terminal effector domain of the bipartite response regulators"/>
    <property type="match status" value="1"/>
</dbReference>
<name>A0ABU2Y0W2_9FLAO</name>
<dbReference type="SMART" id="SM00421">
    <property type="entry name" value="HTH_LUXR"/>
    <property type="match status" value="1"/>
</dbReference>
<keyword evidence="3" id="KW-0804">Transcription</keyword>
<dbReference type="Proteomes" id="UP001252186">
    <property type="component" value="Unassembled WGS sequence"/>
</dbReference>
<feature type="domain" description="HTH luxR-type" evidence="6">
    <location>
        <begin position="284"/>
        <end position="345"/>
    </location>
</feature>
<comment type="caution">
    <text evidence="7">The sequence shown here is derived from an EMBL/GenBank/DDBJ whole genome shotgun (WGS) entry which is preliminary data.</text>
</comment>
<feature type="transmembrane region" description="Helical" evidence="4">
    <location>
        <begin position="257"/>
        <end position="275"/>
    </location>
</feature>
<proteinExistence type="predicted"/>
<feature type="signal peptide" evidence="5">
    <location>
        <begin position="1"/>
        <end position="19"/>
    </location>
</feature>
<dbReference type="RefSeq" id="WP_311591612.1">
    <property type="nucleotide sequence ID" value="NZ_JAVRHV010000001.1"/>
</dbReference>
<evidence type="ECO:0000256" key="2">
    <source>
        <dbReference type="ARBA" id="ARBA00023125"/>
    </source>
</evidence>
<keyword evidence="4" id="KW-0472">Membrane</keyword>
<evidence type="ECO:0000256" key="5">
    <source>
        <dbReference type="SAM" id="SignalP"/>
    </source>
</evidence>
<keyword evidence="1" id="KW-0805">Transcription regulation</keyword>